<dbReference type="PROSITE" id="PS51022">
    <property type="entry name" value="L27"/>
    <property type="match status" value="1"/>
</dbReference>
<dbReference type="SUPFAM" id="SSF50156">
    <property type="entry name" value="PDZ domain-like"/>
    <property type="match status" value="1"/>
</dbReference>
<proteinExistence type="predicted"/>
<dbReference type="Proteomes" id="UP000472277">
    <property type="component" value="Chromosome 32"/>
</dbReference>
<dbReference type="InterPro" id="IPR004172">
    <property type="entry name" value="L27_dom"/>
</dbReference>
<dbReference type="SMART" id="SM00569">
    <property type="entry name" value="L27"/>
    <property type="match status" value="1"/>
</dbReference>
<dbReference type="PROSITE" id="PS50106">
    <property type="entry name" value="PDZ"/>
    <property type="match status" value="1"/>
</dbReference>
<dbReference type="AlphaFoldDB" id="A0A673ZX86"/>
<feature type="domain" description="PDZ" evidence="1">
    <location>
        <begin position="123"/>
        <end position="180"/>
    </location>
</feature>
<dbReference type="Pfam" id="PF02828">
    <property type="entry name" value="L27"/>
    <property type="match status" value="1"/>
</dbReference>
<dbReference type="InterPro" id="IPR014775">
    <property type="entry name" value="L27_C"/>
</dbReference>
<dbReference type="InterPro" id="IPR051109">
    <property type="entry name" value="MAM_complex_regulator"/>
</dbReference>
<reference evidence="3" key="2">
    <citation type="submission" date="2025-09" db="UniProtKB">
        <authorList>
            <consortium name="Ensembl"/>
        </authorList>
    </citation>
    <scope>IDENTIFICATION</scope>
</reference>
<dbReference type="InterPro" id="IPR001478">
    <property type="entry name" value="PDZ"/>
</dbReference>
<evidence type="ECO:0000259" key="1">
    <source>
        <dbReference type="PROSITE" id="PS50106"/>
    </source>
</evidence>
<evidence type="ECO:0000259" key="2">
    <source>
        <dbReference type="PROSITE" id="PS51022"/>
    </source>
</evidence>
<dbReference type="InterPro" id="IPR036892">
    <property type="entry name" value="L27_dom_sf"/>
</dbReference>
<protein>
    <submittedName>
        <fullName evidence="3">Lin-7 homolog B (C. elegans)</fullName>
    </submittedName>
</protein>
<dbReference type="Pfam" id="PF00595">
    <property type="entry name" value="PDZ"/>
    <property type="match status" value="1"/>
</dbReference>
<dbReference type="InterPro" id="IPR036034">
    <property type="entry name" value="PDZ_sf"/>
</dbReference>
<keyword evidence="4" id="KW-1185">Reference proteome</keyword>
<dbReference type="SMART" id="SM00228">
    <property type="entry name" value="PDZ"/>
    <property type="match status" value="1"/>
</dbReference>
<dbReference type="SUPFAM" id="SSF101288">
    <property type="entry name" value="L27 domain"/>
    <property type="match status" value="1"/>
</dbReference>
<gene>
    <name evidence="3" type="primary">LIN7B</name>
    <name evidence="3" type="synonym">lin7b</name>
</gene>
<dbReference type="Ensembl" id="ENSSTUT00000052964.1">
    <property type="protein sequence ID" value="ENSSTUP00000050646.1"/>
    <property type="gene ID" value="ENSSTUG00000021278.1"/>
</dbReference>
<dbReference type="Gene3D" id="1.10.287.650">
    <property type="entry name" value="L27 domain"/>
    <property type="match status" value="1"/>
</dbReference>
<dbReference type="PANTHER" id="PTHR14063">
    <property type="entry name" value="PROTEIN LIN-7 HOMOLOG"/>
    <property type="match status" value="1"/>
</dbReference>
<accession>A0A673ZX86</accession>
<evidence type="ECO:0000313" key="4">
    <source>
        <dbReference type="Proteomes" id="UP000472277"/>
    </source>
</evidence>
<reference evidence="3" key="1">
    <citation type="submission" date="2025-08" db="UniProtKB">
        <authorList>
            <consortium name="Ensembl"/>
        </authorList>
    </citation>
    <scope>IDENTIFICATION</scope>
</reference>
<sequence>MRNSAHFYFTTFYAQIGWKSSAGCRQFIAALVDLRWCVIEPPYVCRVIELLDRLQRSGELPPPKLQALQRVLQSKFCAAIREVYEQLYDTLDIVGGPEVRAQATAKATVAAFAASEGHAHPRVVELPKTEEGLGFNIMGGKEQNSPIYISRVIPGGVADRQGGLKRGDQLLSVNGVVRGIGRRVWLTFNLSPS</sequence>
<dbReference type="Gene3D" id="2.30.42.10">
    <property type="match status" value="1"/>
</dbReference>
<organism evidence="3 4">
    <name type="scientific">Salmo trutta</name>
    <name type="common">Brown trout</name>
    <dbReference type="NCBI Taxonomy" id="8032"/>
    <lineage>
        <taxon>Eukaryota</taxon>
        <taxon>Metazoa</taxon>
        <taxon>Chordata</taxon>
        <taxon>Craniata</taxon>
        <taxon>Vertebrata</taxon>
        <taxon>Euteleostomi</taxon>
        <taxon>Actinopterygii</taxon>
        <taxon>Neopterygii</taxon>
        <taxon>Teleostei</taxon>
        <taxon>Protacanthopterygii</taxon>
        <taxon>Salmoniformes</taxon>
        <taxon>Salmonidae</taxon>
        <taxon>Salmoninae</taxon>
        <taxon>Salmo</taxon>
    </lineage>
</organism>
<dbReference type="GeneTree" id="ENSGT00940000153222"/>
<name>A0A673ZX86_SALTR</name>
<feature type="domain" description="L27" evidence="2">
    <location>
        <begin position="40"/>
        <end position="95"/>
    </location>
</feature>
<evidence type="ECO:0000313" key="3">
    <source>
        <dbReference type="Ensembl" id="ENSSTUP00000050646.1"/>
    </source>
</evidence>